<feature type="domain" description="RNA polymerase sigma-70 region 2" evidence="5">
    <location>
        <begin position="21"/>
        <end position="87"/>
    </location>
</feature>
<feature type="domain" description="RNA polymerase sigma factor 70 region 4 type 2" evidence="6">
    <location>
        <begin position="109"/>
        <end position="158"/>
    </location>
</feature>
<dbReference type="InterPro" id="IPR013249">
    <property type="entry name" value="RNA_pol_sigma70_r4_t2"/>
</dbReference>
<sequence>MDLSKEVKKAQRGNLHAFEHLIHAHKTIMYQVAKTILASDADCADAIQEAILKAFEHIRTLREPAYFKTWLLRILINECNQVHRHNKKVIELNEVTVPSSNESGYEKIELKQLLEALPEEERSLLKLYHMDDISIKDLADIYQKPENTIKTRLRRARENARLIWEEREGYQWINGNRN</sequence>
<evidence type="ECO:0000259" key="5">
    <source>
        <dbReference type="Pfam" id="PF04542"/>
    </source>
</evidence>
<dbReference type="Proteomes" id="UP001597493">
    <property type="component" value="Unassembled WGS sequence"/>
</dbReference>
<dbReference type="InterPro" id="IPR007627">
    <property type="entry name" value="RNA_pol_sigma70_r2"/>
</dbReference>
<evidence type="ECO:0000256" key="1">
    <source>
        <dbReference type="ARBA" id="ARBA00010641"/>
    </source>
</evidence>
<dbReference type="InterPro" id="IPR014284">
    <property type="entry name" value="RNA_pol_sigma-70_dom"/>
</dbReference>
<dbReference type="NCBIfam" id="TIGR02937">
    <property type="entry name" value="sigma70-ECF"/>
    <property type="match status" value="1"/>
</dbReference>
<dbReference type="InterPro" id="IPR013325">
    <property type="entry name" value="RNA_pol_sigma_r2"/>
</dbReference>
<evidence type="ECO:0000313" key="8">
    <source>
        <dbReference type="Proteomes" id="UP001597493"/>
    </source>
</evidence>
<dbReference type="InterPro" id="IPR013324">
    <property type="entry name" value="RNA_pol_sigma_r3/r4-like"/>
</dbReference>
<dbReference type="Pfam" id="PF04542">
    <property type="entry name" value="Sigma70_r2"/>
    <property type="match status" value="1"/>
</dbReference>
<keyword evidence="8" id="KW-1185">Reference proteome</keyword>
<evidence type="ECO:0000256" key="2">
    <source>
        <dbReference type="ARBA" id="ARBA00023015"/>
    </source>
</evidence>
<organism evidence="7 8">
    <name type="scientific">Paenibacillus thailandensis</name>
    <dbReference type="NCBI Taxonomy" id="393250"/>
    <lineage>
        <taxon>Bacteria</taxon>
        <taxon>Bacillati</taxon>
        <taxon>Bacillota</taxon>
        <taxon>Bacilli</taxon>
        <taxon>Bacillales</taxon>
        <taxon>Paenibacillaceae</taxon>
        <taxon>Paenibacillus</taxon>
    </lineage>
</organism>
<evidence type="ECO:0000259" key="6">
    <source>
        <dbReference type="Pfam" id="PF08281"/>
    </source>
</evidence>
<reference evidence="8" key="1">
    <citation type="journal article" date="2019" name="Int. J. Syst. Evol. Microbiol.">
        <title>The Global Catalogue of Microorganisms (GCM) 10K type strain sequencing project: providing services to taxonomists for standard genome sequencing and annotation.</title>
        <authorList>
            <consortium name="The Broad Institute Genomics Platform"/>
            <consortium name="The Broad Institute Genome Sequencing Center for Infectious Disease"/>
            <person name="Wu L."/>
            <person name="Ma J."/>
        </authorList>
    </citation>
    <scope>NUCLEOTIDE SEQUENCE [LARGE SCALE GENOMIC DNA]</scope>
    <source>
        <strain evidence="8">TISTR 1827</strain>
    </source>
</reference>
<comment type="similarity">
    <text evidence="1">Belongs to the sigma-70 factor family. ECF subfamily.</text>
</comment>
<gene>
    <name evidence="7" type="ORF">ACFSW5_07745</name>
</gene>
<evidence type="ECO:0000256" key="4">
    <source>
        <dbReference type="ARBA" id="ARBA00023163"/>
    </source>
</evidence>
<dbReference type="SUPFAM" id="SSF88659">
    <property type="entry name" value="Sigma3 and sigma4 domains of RNA polymerase sigma factors"/>
    <property type="match status" value="1"/>
</dbReference>
<dbReference type="Pfam" id="PF08281">
    <property type="entry name" value="Sigma70_r4_2"/>
    <property type="match status" value="1"/>
</dbReference>
<dbReference type="InterPro" id="IPR039425">
    <property type="entry name" value="RNA_pol_sigma-70-like"/>
</dbReference>
<dbReference type="InterPro" id="IPR036388">
    <property type="entry name" value="WH-like_DNA-bd_sf"/>
</dbReference>
<dbReference type="EMBL" id="JBHUMY010000006">
    <property type="protein sequence ID" value="MFD2660163.1"/>
    <property type="molecule type" value="Genomic_DNA"/>
</dbReference>
<keyword evidence="4" id="KW-0804">Transcription</keyword>
<dbReference type="Gene3D" id="1.10.10.10">
    <property type="entry name" value="Winged helix-like DNA-binding domain superfamily/Winged helix DNA-binding domain"/>
    <property type="match status" value="1"/>
</dbReference>
<dbReference type="CDD" id="cd06171">
    <property type="entry name" value="Sigma70_r4"/>
    <property type="match status" value="1"/>
</dbReference>
<dbReference type="Gene3D" id="1.10.1740.10">
    <property type="match status" value="1"/>
</dbReference>
<accession>A0ABW5QUJ1</accession>
<dbReference type="RefSeq" id="WP_379270979.1">
    <property type="nucleotide sequence ID" value="NZ_JBHUGT010000010.1"/>
</dbReference>
<dbReference type="PANTHER" id="PTHR43133">
    <property type="entry name" value="RNA POLYMERASE ECF-TYPE SIGMA FACTO"/>
    <property type="match status" value="1"/>
</dbReference>
<evidence type="ECO:0000256" key="3">
    <source>
        <dbReference type="ARBA" id="ARBA00023082"/>
    </source>
</evidence>
<keyword evidence="2" id="KW-0805">Transcription regulation</keyword>
<dbReference type="SUPFAM" id="SSF88946">
    <property type="entry name" value="Sigma2 domain of RNA polymerase sigma factors"/>
    <property type="match status" value="1"/>
</dbReference>
<proteinExistence type="inferred from homology"/>
<keyword evidence="3" id="KW-0731">Sigma factor</keyword>
<protein>
    <submittedName>
        <fullName evidence="7">Sigma-70 family RNA polymerase sigma factor</fullName>
    </submittedName>
</protein>
<name>A0ABW5QUJ1_9BACL</name>
<comment type="caution">
    <text evidence="7">The sequence shown here is derived from an EMBL/GenBank/DDBJ whole genome shotgun (WGS) entry which is preliminary data.</text>
</comment>
<evidence type="ECO:0000313" key="7">
    <source>
        <dbReference type="EMBL" id="MFD2660163.1"/>
    </source>
</evidence>
<dbReference type="PANTHER" id="PTHR43133:SF51">
    <property type="entry name" value="RNA POLYMERASE SIGMA FACTOR"/>
    <property type="match status" value="1"/>
</dbReference>